<dbReference type="STRING" id="13370.A0A448YIH3"/>
<dbReference type="OrthoDB" id="4703at2759"/>
<dbReference type="EMBL" id="CAACVR010000006">
    <property type="protein sequence ID" value="VEU20720.1"/>
    <property type="molecule type" value="Genomic_DNA"/>
</dbReference>
<dbReference type="Gene3D" id="2.130.10.10">
    <property type="entry name" value="YVTN repeat-like/Quinoprotein amine dehydrogenase"/>
    <property type="match status" value="1"/>
</dbReference>
<accession>A0A448YIH3</accession>
<organism evidence="1 2">
    <name type="scientific">Brettanomyces naardenensis</name>
    <name type="common">Yeast</name>
    <dbReference type="NCBI Taxonomy" id="13370"/>
    <lineage>
        <taxon>Eukaryota</taxon>
        <taxon>Fungi</taxon>
        <taxon>Dikarya</taxon>
        <taxon>Ascomycota</taxon>
        <taxon>Saccharomycotina</taxon>
        <taxon>Pichiomycetes</taxon>
        <taxon>Pichiales</taxon>
        <taxon>Pichiaceae</taxon>
        <taxon>Brettanomyces</taxon>
    </lineage>
</organism>
<protein>
    <submittedName>
        <fullName evidence="1">DEKNAAC101548</fullName>
    </submittedName>
</protein>
<dbReference type="SUPFAM" id="SSF50978">
    <property type="entry name" value="WD40 repeat-like"/>
    <property type="match status" value="1"/>
</dbReference>
<gene>
    <name evidence="1" type="ORF">BRENAR_LOCUS1455</name>
</gene>
<keyword evidence="2" id="KW-1185">Reference proteome</keyword>
<proteinExistence type="predicted"/>
<reference evidence="1 2" key="1">
    <citation type="submission" date="2018-12" db="EMBL/GenBank/DDBJ databases">
        <authorList>
            <person name="Tiukova I."/>
            <person name="Dainat J."/>
        </authorList>
    </citation>
    <scope>NUCLEOTIDE SEQUENCE [LARGE SCALE GENOMIC DNA]</scope>
</reference>
<sequence>MSPDLALQLPDGASMRRGFVVNCGGLPIASTWLDKPLSGKNVHYFFVSVISTDLPGPSGLSSTKLDRLSITSFSTYTAGLIIYRFDNLGQSLSPCRHILLDHGAIIELKWLPSSDTNFSLLACVFSDGTAAVIKVTESFLSGPDLYSKLVSSSVQLSLDSESLKILCCTWTSHKTLLVGTTEGCVAEFDITNPSKPLFILPLCVPSVLSMQSDYGTGIFGPEPVPDRSNNILLSSGDLDVLLLDLSNPSQLIEGAKFREPLSNIVYSALINGFIYADGTRSLKFSTVRDSSTNVKLKVYDEAPQCCSCSDYSPLVLAGCANGSVRILNVYQHLGQPLKSSNAGSLRLYKLDVLDSDTEQYRLNLGYSVNKKEELTNEYSAYENAIGVTSCSMCNSPESHNVIGCTYGGGLIVVEVLQSVVQG</sequence>
<name>A0A448YIH3_BRENA</name>
<dbReference type="AlphaFoldDB" id="A0A448YIH3"/>
<evidence type="ECO:0000313" key="1">
    <source>
        <dbReference type="EMBL" id="VEU20720.1"/>
    </source>
</evidence>
<dbReference type="InterPro" id="IPR015943">
    <property type="entry name" value="WD40/YVTN_repeat-like_dom_sf"/>
</dbReference>
<dbReference type="InterPro" id="IPR036322">
    <property type="entry name" value="WD40_repeat_dom_sf"/>
</dbReference>
<dbReference type="Proteomes" id="UP000290900">
    <property type="component" value="Unassembled WGS sequence"/>
</dbReference>
<dbReference type="FunCoup" id="A0A448YIH3">
    <property type="interactions" value="244"/>
</dbReference>
<dbReference type="InParanoid" id="A0A448YIH3"/>
<evidence type="ECO:0000313" key="2">
    <source>
        <dbReference type="Proteomes" id="UP000290900"/>
    </source>
</evidence>